<evidence type="ECO:0000259" key="1">
    <source>
        <dbReference type="PROSITE" id="PS51750"/>
    </source>
</evidence>
<feature type="domain" description="Bro-N" evidence="1">
    <location>
        <begin position="4"/>
        <end position="122"/>
    </location>
</feature>
<proteinExistence type="predicted"/>
<gene>
    <name evidence="2" type="ORF">SDC9_29146</name>
    <name evidence="3" type="ORF">SDC9_29463</name>
</gene>
<dbReference type="SMART" id="SM01040">
    <property type="entry name" value="Bro-N"/>
    <property type="match status" value="1"/>
</dbReference>
<organism evidence="3">
    <name type="scientific">bioreactor metagenome</name>
    <dbReference type="NCBI Taxonomy" id="1076179"/>
    <lineage>
        <taxon>unclassified sequences</taxon>
        <taxon>metagenomes</taxon>
        <taxon>ecological metagenomes</taxon>
    </lineage>
</organism>
<dbReference type="AlphaFoldDB" id="A0A644UWM3"/>
<evidence type="ECO:0000313" key="2">
    <source>
        <dbReference type="EMBL" id="MPL83196.1"/>
    </source>
</evidence>
<dbReference type="EMBL" id="VSSQ01000173">
    <property type="protein sequence ID" value="MPL83196.1"/>
    <property type="molecule type" value="Genomic_DNA"/>
</dbReference>
<dbReference type="Pfam" id="PF02498">
    <property type="entry name" value="Bro-N"/>
    <property type="match status" value="1"/>
</dbReference>
<dbReference type="EMBL" id="VSSQ01000177">
    <property type="protein sequence ID" value="MPL83508.1"/>
    <property type="molecule type" value="Genomic_DNA"/>
</dbReference>
<sequence length="144" mass="16849">MIEHNQIKLFNNKEIRSLWNKEEEEWYFSVIDIVGVLSGSKNPNDYWYRLKQREKENGIELSTNCRSLKLPAKDGKMRLTDAADTKGILRIIQSIPSPNAEPFKLWLAKVGHERLDEIADPQLSVERAISNYRKKGYSEQWITQ</sequence>
<name>A0A644UWM3_9ZZZZ</name>
<protein>
    <recommendedName>
        <fullName evidence="1">Bro-N domain-containing protein</fullName>
    </recommendedName>
</protein>
<evidence type="ECO:0000313" key="3">
    <source>
        <dbReference type="EMBL" id="MPL83508.1"/>
    </source>
</evidence>
<accession>A0A644UWM3</accession>
<reference evidence="3" key="1">
    <citation type="submission" date="2019-08" db="EMBL/GenBank/DDBJ databases">
        <authorList>
            <person name="Kucharzyk K."/>
            <person name="Murdoch R.W."/>
            <person name="Higgins S."/>
            <person name="Loffler F."/>
        </authorList>
    </citation>
    <scope>NUCLEOTIDE SEQUENCE</scope>
</reference>
<dbReference type="InterPro" id="IPR003497">
    <property type="entry name" value="BRO_N_domain"/>
</dbReference>
<dbReference type="PROSITE" id="PS51750">
    <property type="entry name" value="BRO_N"/>
    <property type="match status" value="1"/>
</dbReference>
<comment type="caution">
    <text evidence="3">The sequence shown here is derived from an EMBL/GenBank/DDBJ whole genome shotgun (WGS) entry which is preliminary data.</text>
</comment>